<dbReference type="Pfam" id="PF00535">
    <property type="entry name" value="Glycos_transf_2"/>
    <property type="match status" value="1"/>
</dbReference>
<dbReference type="InterPro" id="IPR029044">
    <property type="entry name" value="Nucleotide-diphossugar_trans"/>
</dbReference>
<dbReference type="InterPro" id="IPR001173">
    <property type="entry name" value="Glyco_trans_2-like"/>
</dbReference>
<dbReference type="Gene3D" id="3.90.550.10">
    <property type="entry name" value="Spore Coat Polysaccharide Biosynthesis Protein SpsA, Chain A"/>
    <property type="match status" value="1"/>
</dbReference>
<evidence type="ECO:0000256" key="3">
    <source>
        <dbReference type="ARBA" id="ARBA00022676"/>
    </source>
</evidence>
<feature type="domain" description="Galactosyltransferase C-terminal" evidence="6">
    <location>
        <begin position="155"/>
        <end position="202"/>
    </location>
</feature>
<organism evidence="7 8">
    <name type="scientific">Perspicuibacillus lycopersici</name>
    <dbReference type="NCBI Taxonomy" id="1325689"/>
    <lineage>
        <taxon>Bacteria</taxon>
        <taxon>Bacillati</taxon>
        <taxon>Bacillota</taxon>
        <taxon>Bacilli</taxon>
        <taxon>Bacillales</taxon>
        <taxon>Bacillaceae</taxon>
        <taxon>Perspicuibacillus</taxon>
    </lineage>
</organism>
<name>A0AAE3LP30_9BACI</name>
<evidence type="ECO:0000313" key="8">
    <source>
        <dbReference type="Proteomes" id="UP001209318"/>
    </source>
</evidence>
<comment type="similarity">
    <text evidence="2">Belongs to the glycosyltransferase 2 family.</text>
</comment>
<evidence type="ECO:0000259" key="6">
    <source>
        <dbReference type="Pfam" id="PF02709"/>
    </source>
</evidence>
<gene>
    <name evidence="7" type="ORF">OEV98_13535</name>
</gene>
<protein>
    <submittedName>
        <fullName evidence="7">Glycosyltransferase</fullName>
        <ecNumber evidence="7">2.4.-.-</ecNumber>
    </submittedName>
</protein>
<evidence type="ECO:0000259" key="5">
    <source>
        <dbReference type="Pfam" id="PF00535"/>
    </source>
</evidence>
<evidence type="ECO:0000313" key="7">
    <source>
        <dbReference type="EMBL" id="MCU9614561.1"/>
    </source>
</evidence>
<evidence type="ECO:0000256" key="4">
    <source>
        <dbReference type="ARBA" id="ARBA00022679"/>
    </source>
</evidence>
<dbReference type="AlphaFoldDB" id="A0AAE3LP30"/>
<dbReference type="EMBL" id="JAOUSF010000004">
    <property type="protein sequence ID" value="MCU9614561.1"/>
    <property type="molecule type" value="Genomic_DNA"/>
</dbReference>
<evidence type="ECO:0000256" key="1">
    <source>
        <dbReference type="ARBA" id="ARBA00004776"/>
    </source>
</evidence>
<dbReference type="RefSeq" id="WP_263073857.1">
    <property type="nucleotide sequence ID" value="NZ_JAOUSF010000004.1"/>
</dbReference>
<keyword evidence="4 7" id="KW-0808">Transferase</keyword>
<accession>A0AAE3LP30</accession>
<dbReference type="PANTHER" id="PTHR43179">
    <property type="entry name" value="RHAMNOSYLTRANSFERASE WBBL"/>
    <property type="match status" value="1"/>
</dbReference>
<comment type="caution">
    <text evidence="7">The sequence shown here is derived from an EMBL/GenBank/DDBJ whole genome shotgun (WGS) entry which is preliminary data.</text>
</comment>
<sequence length="288" mass="33373">MDVSIIFPVKNEGIQLKNTLDSLFSKKTNTTFKIIIVNDGSNDGCCDFLNSYEKKESINLIVTEGIGAANARNLGASHADSDYLIFCDAHLQFEDWWIDRLLEPLHLQQTDAVSPAIGSFNNDDFIGFGQTLLPNLRIKWNAKPDGLSETAILPGACLAISQRIFAEVGGFDKGFPTWGHEDVEFSIKLWLFGYRCHVLPTVKILHFFKKQLPYEVRYEDFFYNLLRMAYSHFTIERIQKCKKLMLHTKAREIERKVVKNGGLDQRRNYFKRRVHTDDWYFHKFTIDF</sequence>
<dbReference type="Pfam" id="PF02709">
    <property type="entry name" value="Glyco_transf_7C"/>
    <property type="match status" value="1"/>
</dbReference>
<dbReference type="EC" id="2.4.-.-" evidence="7"/>
<evidence type="ECO:0000256" key="2">
    <source>
        <dbReference type="ARBA" id="ARBA00006739"/>
    </source>
</evidence>
<proteinExistence type="inferred from homology"/>
<dbReference type="GO" id="GO:0016757">
    <property type="term" value="F:glycosyltransferase activity"/>
    <property type="evidence" value="ECO:0007669"/>
    <property type="project" value="UniProtKB-KW"/>
</dbReference>
<dbReference type="InterPro" id="IPR027791">
    <property type="entry name" value="Galactosyl_T_C"/>
</dbReference>
<comment type="pathway">
    <text evidence="1">Cell wall biogenesis; cell wall polysaccharide biosynthesis.</text>
</comment>
<keyword evidence="3 7" id="KW-0328">Glycosyltransferase</keyword>
<dbReference type="SUPFAM" id="SSF53448">
    <property type="entry name" value="Nucleotide-diphospho-sugar transferases"/>
    <property type="match status" value="1"/>
</dbReference>
<dbReference type="PANTHER" id="PTHR43179:SF12">
    <property type="entry name" value="GALACTOFURANOSYLTRANSFERASE GLFT2"/>
    <property type="match status" value="1"/>
</dbReference>
<keyword evidence="8" id="KW-1185">Reference proteome</keyword>
<reference evidence="7" key="1">
    <citation type="submission" date="2022-10" db="EMBL/GenBank/DDBJ databases">
        <title>Description of Fervidibacillus gen. nov. in the family Fervidibacillaceae fam. nov. with two species, Fervidibacillus albus sp. nov., and Fervidibacillus halotolerans sp. nov., isolated from tidal flat sediments.</title>
        <authorList>
            <person name="Kwon K.K."/>
            <person name="Yang S.-H."/>
        </authorList>
    </citation>
    <scope>NUCLEOTIDE SEQUENCE</scope>
    <source>
        <strain evidence="7">JCM 19140</strain>
    </source>
</reference>
<feature type="domain" description="Glycosyltransferase 2-like" evidence="5">
    <location>
        <begin position="4"/>
        <end position="132"/>
    </location>
</feature>
<dbReference type="Proteomes" id="UP001209318">
    <property type="component" value="Unassembled WGS sequence"/>
</dbReference>